<keyword evidence="1 2" id="KW-0238">DNA-binding</keyword>
<comment type="caution">
    <text evidence="4">The sequence shown here is derived from an EMBL/GenBank/DDBJ whole genome shotgun (WGS) entry which is preliminary data.</text>
</comment>
<evidence type="ECO:0000256" key="2">
    <source>
        <dbReference type="PROSITE-ProRule" id="PRU00335"/>
    </source>
</evidence>
<dbReference type="SUPFAM" id="SSF46689">
    <property type="entry name" value="Homeodomain-like"/>
    <property type="match status" value="1"/>
</dbReference>
<dbReference type="Proteomes" id="UP001589747">
    <property type="component" value="Unassembled WGS sequence"/>
</dbReference>
<keyword evidence="5" id="KW-1185">Reference proteome</keyword>
<dbReference type="InterPro" id="IPR050109">
    <property type="entry name" value="HTH-type_TetR-like_transc_reg"/>
</dbReference>
<feature type="DNA-binding region" description="H-T-H motif" evidence="2">
    <location>
        <begin position="35"/>
        <end position="54"/>
    </location>
</feature>
<evidence type="ECO:0000313" key="5">
    <source>
        <dbReference type="Proteomes" id="UP001589747"/>
    </source>
</evidence>
<dbReference type="InterPro" id="IPR001647">
    <property type="entry name" value="HTH_TetR"/>
</dbReference>
<feature type="domain" description="HTH tetR-type" evidence="3">
    <location>
        <begin position="12"/>
        <end position="72"/>
    </location>
</feature>
<proteinExistence type="predicted"/>
<dbReference type="PANTHER" id="PTHR30328">
    <property type="entry name" value="TRANSCRIPTIONAL REPRESSOR"/>
    <property type="match status" value="1"/>
</dbReference>
<gene>
    <name evidence="4" type="ORF">ACFFSY_10350</name>
</gene>
<dbReference type="InterPro" id="IPR009057">
    <property type="entry name" value="Homeodomain-like_sf"/>
</dbReference>
<organism evidence="4 5">
    <name type="scientific">Paenibacillus aurantiacus</name>
    <dbReference type="NCBI Taxonomy" id="1936118"/>
    <lineage>
        <taxon>Bacteria</taxon>
        <taxon>Bacillati</taxon>
        <taxon>Bacillota</taxon>
        <taxon>Bacilli</taxon>
        <taxon>Bacillales</taxon>
        <taxon>Paenibacillaceae</taxon>
        <taxon>Paenibacillus</taxon>
    </lineage>
</organism>
<evidence type="ECO:0000313" key="4">
    <source>
        <dbReference type="EMBL" id="MFB9326314.1"/>
    </source>
</evidence>
<evidence type="ECO:0000259" key="3">
    <source>
        <dbReference type="PROSITE" id="PS50977"/>
    </source>
</evidence>
<name>A0ABV5KMB9_9BACL</name>
<dbReference type="EMBL" id="JBHMDO010000017">
    <property type="protein sequence ID" value="MFB9326314.1"/>
    <property type="molecule type" value="Genomic_DNA"/>
</dbReference>
<dbReference type="Pfam" id="PF00440">
    <property type="entry name" value="TetR_N"/>
    <property type="match status" value="1"/>
</dbReference>
<dbReference type="Gene3D" id="1.10.357.10">
    <property type="entry name" value="Tetracycline Repressor, domain 2"/>
    <property type="match status" value="1"/>
</dbReference>
<evidence type="ECO:0000256" key="1">
    <source>
        <dbReference type="ARBA" id="ARBA00023125"/>
    </source>
</evidence>
<accession>A0ABV5KMB9</accession>
<protein>
    <submittedName>
        <fullName evidence="4">TetR/AcrR family transcriptional regulator</fullName>
    </submittedName>
</protein>
<sequence>MTERSKRPYDAARAKSAILAAAEQLFAEHGYSAARIDAIASASGYNKSLIYQYYQDKLGLYVAVIQRADQLGNEAFNAVVAEMLADAEVTRSPEKFKRFLEAVLKTSYRFMNENPNYVKIFAWEAAEEWKTWKQISYAMDEFTPFYELAHEAKKNKIIRQDIEPIMIPILFMNSVIPFLQSFKRLEGITNDRLKAGMDSQQFVEQIVKLVIYGVMEPSLL</sequence>
<reference evidence="4 5" key="1">
    <citation type="submission" date="2024-09" db="EMBL/GenBank/DDBJ databases">
        <authorList>
            <person name="Sun Q."/>
            <person name="Mori K."/>
        </authorList>
    </citation>
    <scope>NUCLEOTIDE SEQUENCE [LARGE SCALE GENOMIC DNA]</scope>
    <source>
        <strain evidence="4 5">TISTR 2452</strain>
    </source>
</reference>
<dbReference type="PRINTS" id="PR00455">
    <property type="entry name" value="HTHTETR"/>
</dbReference>
<dbReference type="PROSITE" id="PS50977">
    <property type="entry name" value="HTH_TETR_2"/>
    <property type="match status" value="1"/>
</dbReference>
<dbReference type="RefSeq" id="WP_377493465.1">
    <property type="nucleotide sequence ID" value="NZ_JBHMDO010000017.1"/>
</dbReference>
<dbReference type="PANTHER" id="PTHR30328:SF54">
    <property type="entry name" value="HTH-TYPE TRANSCRIPTIONAL REPRESSOR SCO4008"/>
    <property type="match status" value="1"/>
</dbReference>